<keyword evidence="2" id="KW-1185">Reference proteome</keyword>
<dbReference type="OrthoDB" id="185777at2759"/>
<dbReference type="AlphaFoldDB" id="A0A9W7LCR3"/>
<gene>
    <name evidence="1" type="ORF">TrCOL_g3370</name>
</gene>
<evidence type="ECO:0000313" key="2">
    <source>
        <dbReference type="Proteomes" id="UP001165065"/>
    </source>
</evidence>
<organism evidence="1 2">
    <name type="scientific">Triparma columacea</name>
    <dbReference type="NCBI Taxonomy" id="722753"/>
    <lineage>
        <taxon>Eukaryota</taxon>
        <taxon>Sar</taxon>
        <taxon>Stramenopiles</taxon>
        <taxon>Ochrophyta</taxon>
        <taxon>Bolidophyceae</taxon>
        <taxon>Parmales</taxon>
        <taxon>Triparmaceae</taxon>
        <taxon>Triparma</taxon>
    </lineage>
</organism>
<dbReference type="Proteomes" id="UP001165065">
    <property type="component" value="Unassembled WGS sequence"/>
</dbReference>
<accession>A0A9W7LCR3</accession>
<protein>
    <submittedName>
        <fullName evidence="1">Uncharacterized protein</fullName>
    </submittedName>
</protein>
<name>A0A9W7LCR3_9STRA</name>
<dbReference type="EMBL" id="BRYA01000294">
    <property type="protein sequence ID" value="GMI46345.1"/>
    <property type="molecule type" value="Genomic_DNA"/>
</dbReference>
<proteinExistence type="predicted"/>
<sequence length="211" mass="23686">MTFLGKTGEHDTSFDRQAHRAVIGHNDADFYSPIKSSGNINGRDSRSTGRKSEIHDDFMRSFKPSQTSFHSGGKGLDYCGTPSMTELTKSVEWGDSTYSRYKATRSVGKQILSQNRNSCSFKFCKDEIPQEFGGRGAFSKMPMSYGTMSIGMLNDMDHIKTRPHCYDTRAYGTCLGEAAASWEHDSRHKEPSRVTFGKAKRNITPLAWGRR</sequence>
<comment type="caution">
    <text evidence="1">The sequence shown here is derived from an EMBL/GenBank/DDBJ whole genome shotgun (WGS) entry which is preliminary data.</text>
</comment>
<evidence type="ECO:0000313" key="1">
    <source>
        <dbReference type="EMBL" id="GMI46345.1"/>
    </source>
</evidence>
<reference evidence="2" key="1">
    <citation type="journal article" date="2023" name="Commun. Biol.">
        <title>Genome analysis of Parmales, the sister group of diatoms, reveals the evolutionary specialization of diatoms from phago-mixotrophs to photoautotrophs.</title>
        <authorList>
            <person name="Ban H."/>
            <person name="Sato S."/>
            <person name="Yoshikawa S."/>
            <person name="Yamada K."/>
            <person name="Nakamura Y."/>
            <person name="Ichinomiya M."/>
            <person name="Sato N."/>
            <person name="Blanc-Mathieu R."/>
            <person name="Endo H."/>
            <person name="Kuwata A."/>
            <person name="Ogata H."/>
        </authorList>
    </citation>
    <scope>NUCLEOTIDE SEQUENCE [LARGE SCALE GENOMIC DNA]</scope>
</reference>